<dbReference type="Proteomes" id="UP001432046">
    <property type="component" value="Chromosome"/>
</dbReference>
<evidence type="ECO:0000256" key="1">
    <source>
        <dbReference type="SAM" id="MobiDB-lite"/>
    </source>
</evidence>
<reference evidence="2" key="1">
    <citation type="journal article" date="2021" name="Int. J. Syst. Evol. Microbiol.">
        <title>Bradyrhizobium septentrionale sp. nov. (sv. septentrionale) and Bradyrhizobium quebecense sp. nov. (sv. septentrionale) associated with legumes native to Canada possess rearranged symbiosis genes and numerous insertion sequences.</title>
        <authorList>
            <person name="Bromfield E.S.P."/>
            <person name="Cloutier S."/>
        </authorList>
    </citation>
    <scope>NUCLEOTIDE SEQUENCE</scope>
    <source>
        <strain evidence="2">5S5</strain>
    </source>
</reference>
<keyword evidence="3" id="KW-1185">Reference proteome</keyword>
<dbReference type="EMBL" id="CP147711">
    <property type="protein sequence ID" value="WXC79687.1"/>
    <property type="molecule type" value="Genomic_DNA"/>
</dbReference>
<reference evidence="2" key="2">
    <citation type="submission" date="2024-03" db="EMBL/GenBank/DDBJ databases">
        <authorList>
            <person name="Bromfield E.S.P."/>
            <person name="Cloutier S."/>
        </authorList>
    </citation>
    <scope>NUCLEOTIDE SEQUENCE</scope>
    <source>
        <strain evidence="2">5S5</strain>
    </source>
</reference>
<gene>
    <name evidence="2" type="ORF">WDK88_42195</name>
</gene>
<proteinExistence type="predicted"/>
<evidence type="ECO:0000313" key="3">
    <source>
        <dbReference type="Proteomes" id="UP001432046"/>
    </source>
</evidence>
<evidence type="ECO:0000313" key="2">
    <source>
        <dbReference type="EMBL" id="WXC79687.1"/>
    </source>
</evidence>
<protein>
    <submittedName>
        <fullName evidence="2">Uncharacterized protein</fullName>
    </submittedName>
</protein>
<organism evidence="2 3">
    <name type="scientific">Bradyrhizobium septentrionale</name>
    <dbReference type="NCBI Taxonomy" id="1404411"/>
    <lineage>
        <taxon>Bacteria</taxon>
        <taxon>Pseudomonadati</taxon>
        <taxon>Pseudomonadota</taxon>
        <taxon>Alphaproteobacteria</taxon>
        <taxon>Hyphomicrobiales</taxon>
        <taxon>Nitrobacteraceae</taxon>
        <taxon>Bradyrhizobium</taxon>
    </lineage>
</organism>
<accession>A0ABZ2NXJ7</accession>
<feature type="region of interest" description="Disordered" evidence="1">
    <location>
        <begin position="169"/>
        <end position="188"/>
    </location>
</feature>
<sequence>MPGKVEARALAHRAAPAVAADEIGRVQRDLAGGAARPRHDAVSVIPEIDQLAAAPDLDLECAGTFAQHLLQGLLVHAAQPPVRLVLPCLVDQEDAGEVTAEFLERQFGPGVRALHERRHTLRHRALDRIHCIRKTAALQCFACEGADRAGLDGLVGLGQPLDDDHVGAAQGQLDRQQQSGRPGADHHHIRSFTRHAVTIFLYWV</sequence>
<name>A0ABZ2NXJ7_9BRAD</name>